<feature type="transmembrane region" description="Helical" evidence="1">
    <location>
        <begin position="20"/>
        <end position="37"/>
    </location>
</feature>
<keyword evidence="1" id="KW-0472">Membrane</keyword>
<keyword evidence="1" id="KW-0812">Transmembrane</keyword>
<name>A0ABV8JG97_9BACL</name>
<feature type="transmembrane region" description="Helical" evidence="1">
    <location>
        <begin position="251"/>
        <end position="269"/>
    </location>
</feature>
<keyword evidence="1" id="KW-1133">Transmembrane helix</keyword>
<gene>
    <name evidence="2" type="ORF">ACFOUO_11625</name>
</gene>
<organism evidence="2 3">
    <name type="scientific">Salinithrix halophila</name>
    <dbReference type="NCBI Taxonomy" id="1485204"/>
    <lineage>
        <taxon>Bacteria</taxon>
        <taxon>Bacillati</taxon>
        <taxon>Bacillota</taxon>
        <taxon>Bacilli</taxon>
        <taxon>Bacillales</taxon>
        <taxon>Thermoactinomycetaceae</taxon>
        <taxon>Salinithrix</taxon>
    </lineage>
</organism>
<dbReference type="EMBL" id="JBHSAP010000015">
    <property type="protein sequence ID" value="MFC4077450.1"/>
    <property type="molecule type" value="Genomic_DNA"/>
</dbReference>
<dbReference type="RefSeq" id="WP_380705264.1">
    <property type="nucleotide sequence ID" value="NZ_JBHSAP010000015.1"/>
</dbReference>
<reference evidence="3" key="1">
    <citation type="journal article" date="2019" name="Int. J. Syst. Evol. Microbiol.">
        <title>The Global Catalogue of Microorganisms (GCM) 10K type strain sequencing project: providing services to taxonomists for standard genome sequencing and annotation.</title>
        <authorList>
            <consortium name="The Broad Institute Genomics Platform"/>
            <consortium name="The Broad Institute Genome Sequencing Center for Infectious Disease"/>
            <person name="Wu L."/>
            <person name="Ma J."/>
        </authorList>
    </citation>
    <scope>NUCLEOTIDE SEQUENCE [LARGE SCALE GENOMIC DNA]</scope>
    <source>
        <strain evidence="3">IBRC-M 10813</strain>
    </source>
</reference>
<feature type="transmembrane region" description="Helical" evidence="1">
    <location>
        <begin position="102"/>
        <end position="120"/>
    </location>
</feature>
<dbReference type="Proteomes" id="UP001595843">
    <property type="component" value="Unassembled WGS sequence"/>
</dbReference>
<accession>A0ABV8JG97</accession>
<keyword evidence="3" id="KW-1185">Reference proteome</keyword>
<proteinExistence type="predicted"/>
<evidence type="ECO:0008006" key="4">
    <source>
        <dbReference type="Google" id="ProtNLM"/>
    </source>
</evidence>
<feature type="transmembrane region" description="Helical" evidence="1">
    <location>
        <begin position="167"/>
        <end position="190"/>
    </location>
</feature>
<protein>
    <recommendedName>
        <fullName evidence="4">ABC-2 type transport system permease protein</fullName>
    </recommendedName>
</protein>
<evidence type="ECO:0000313" key="3">
    <source>
        <dbReference type="Proteomes" id="UP001595843"/>
    </source>
</evidence>
<feature type="transmembrane region" description="Helical" evidence="1">
    <location>
        <begin position="197"/>
        <end position="216"/>
    </location>
</feature>
<evidence type="ECO:0000256" key="1">
    <source>
        <dbReference type="SAM" id="Phobius"/>
    </source>
</evidence>
<evidence type="ECO:0000313" key="2">
    <source>
        <dbReference type="EMBL" id="MFC4077450.1"/>
    </source>
</evidence>
<sequence>MHLNGKWMRLIRLDVRHTFFRMKWLWAIPIYLVVIWFEWDRTFIVPHTGTMYHAGDILVRSLTNFYAIVFCFSPLFLHLVHDGIQNPGWLGSIFLRSGEIRIWWLAKAVSVVTTAALVTLSGTVSSTLFACVALPCTNTWGTATRYPPEGDIFGFNPAILHLSPLEAALFANLLLLLGWFGIGLVSVLVSVVYQSRVAGFTVAFIILMSGLAAFHAPSSPWQQLFINVHMDLNTHRFGQAASKWPSMMESILYWALWIGIVLFLGLHKLRRTDWFMGGSRS</sequence>
<comment type="caution">
    <text evidence="2">The sequence shown here is derived from an EMBL/GenBank/DDBJ whole genome shotgun (WGS) entry which is preliminary data.</text>
</comment>
<feature type="transmembrane region" description="Helical" evidence="1">
    <location>
        <begin position="57"/>
        <end position="81"/>
    </location>
</feature>